<keyword evidence="3" id="KW-0235">DNA replication</keyword>
<dbReference type="Pfam" id="PF09724">
    <property type="entry name" value="Dcc1"/>
    <property type="match status" value="1"/>
</dbReference>
<dbReference type="GO" id="GO:0034088">
    <property type="term" value="P:maintenance of mitotic sister chromatid cohesion"/>
    <property type="evidence" value="ECO:0007669"/>
    <property type="project" value="TreeGrafter"/>
</dbReference>
<dbReference type="EMBL" id="OZ035829">
    <property type="protein sequence ID" value="CAL1612162.1"/>
    <property type="molecule type" value="Genomic_DNA"/>
</dbReference>
<dbReference type="AlphaFoldDB" id="A0AAV2MFJ8"/>
<protein>
    <recommendedName>
        <fullName evidence="2">Sister chromatid cohesion protein DCC1</fullName>
    </recommendedName>
</protein>
<evidence type="ECO:0000313" key="4">
    <source>
        <dbReference type="EMBL" id="CAL1612162.1"/>
    </source>
</evidence>
<accession>A0AAV2MFJ8</accession>
<dbReference type="GO" id="GO:0006260">
    <property type="term" value="P:DNA replication"/>
    <property type="evidence" value="ECO:0007669"/>
    <property type="project" value="UniProtKB-KW"/>
</dbReference>
<reference evidence="4 5" key="1">
    <citation type="submission" date="2024-04" db="EMBL/GenBank/DDBJ databases">
        <authorList>
            <person name="Waldvogel A.-M."/>
            <person name="Schoenle A."/>
        </authorList>
    </citation>
    <scope>NUCLEOTIDE SEQUENCE [LARGE SCALE GENOMIC DNA]</scope>
</reference>
<keyword evidence="5" id="KW-1185">Reference proteome</keyword>
<evidence type="ECO:0000313" key="5">
    <source>
        <dbReference type="Proteomes" id="UP001497482"/>
    </source>
</evidence>
<dbReference type="PANTHER" id="PTHR13395">
    <property type="entry name" value="SISTER CHROMATID COHESION PROTEIN DCC1-RELATED"/>
    <property type="match status" value="1"/>
</dbReference>
<comment type="similarity">
    <text evidence="1">Belongs to the DCC1 family.</text>
</comment>
<dbReference type="GO" id="GO:0000775">
    <property type="term" value="C:chromosome, centromeric region"/>
    <property type="evidence" value="ECO:0007669"/>
    <property type="project" value="TreeGrafter"/>
</dbReference>
<dbReference type="PANTHER" id="PTHR13395:SF6">
    <property type="entry name" value="SISTER CHROMATID COHESION PROTEIN DCC1"/>
    <property type="match status" value="1"/>
</dbReference>
<evidence type="ECO:0000256" key="1">
    <source>
        <dbReference type="ARBA" id="ARBA00007017"/>
    </source>
</evidence>
<gene>
    <name evidence="4" type="ORF">KC01_LOCUS38513</name>
</gene>
<evidence type="ECO:0000256" key="2">
    <source>
        <dbReference type="ARBA" id="ARBA00017682"/>
    </source>
</evidence>
<dbReference type="GO" id="GO:0000785">
    <property type="term" value="C:chromatin"/>
    <property type="evidence" value="ECO:0007669"/>
    <property type="project" value="TreeGrafter"/>
</dbReference>
<dbReference type="InterPro" id="IPR019128">
    <property type="entry name" value="Dcc1"/>
</dbReference>
<evidence type="ECO:0000256" key="3">
    <source>
        <dbReference type="ARBA" id="ARBA00022705"/>
    </source>
</evidence>
<sequence length="88" mass="10077">MYGLALVDRGSRPQTIALLRVEDLPEDTQERFNQLFTLREKWTEDDITPYIKDLCGEKQTTGALLTKYARSSTQNGLKVFNSRRPVAT</sequence>
<proteinExistence type="inferred from homology"/>
<organism evidence="4 5">
    <name type="scientific">Knipowitschia caucasica</name>
    <name type="common">Caucasian dwarf goby</name>
    <name type="synonym">Pomatoschistus caucasicus</name>
    <dbReference type="NCBI Taxonomy" id="637954"/>
    <lineage>
        <taxon>Eukaryota</taxon>
        <taxon>Metazoa</taxon>
        <taxon>Chordata</taxon>
        <taxon>Craniata</taxon>
        <taxon>Vertebrata</taxon>
        <taxon>Euteleostomi</taxon>
        <taxon>Actinopterygii</taxon>
        <taxon>Neopterygii</taxon>
        <taxon>Teleostei</taxon>
        <taxon>Neoteleostei</taxon>
        <taxon>Acanthomorphata</taxon>
        <taxon>Gobiaria</taxon>
        <taxon>Gobiiformes</taxon>
        <taxon>Gobioidei</taxon>
        <taxon>Gobiidae</taxon>
        <taxon>Gobiinae</taxon>
        <taxon>Knipowitschia</taxon>
    </lineage>
</organism>
<name>A0AAV2MFJ8_KNICA</name>
<dbReference type="GO" id="GO:0031390">
    <property type="term" value="C:Ctf18 RFC-like complex"/>
    <property type="evidence" value="ECO:0007669"/>
    <property type="project" value="InterPro"/>
</dbReference>
<dbReference type="Proteomes" id="UP001497482">
    <property type="component" value="Chromosome 7"/>
</dbReference>